<protein>
    <submittedName>
        <fullName evidence="2">6752_t:CDS:1</fullName>
    </submittedName>
</protein>
<evidence type="ECO:0000313" key="2">
    <source>
        <dbReference type="EMBL" id="CAG8546541.1"/>
    </source>
</evidence>
<feature type="compositionally biased region" description="Low complexity" evidence="1">
    <location>
        <begin position="34"/>
        <end position="45"/>
    </location>
</feature>
<dbReference type="Proteomes" id="UP000789759">
    <property type="component" value="Unassembled WGS sequence"/>
</dbReference>
<comment type="caution">
    <text evidence="2">The sequence shown here is derived from an EMBL/GenBank/DDBJ whole genome shotgun (WGS) entry which is preliminary data.</text>
</comment>
<organism evidence="2 3">
    <name type="scientific">Cetraspora pellucida</name>
    <dbReference type="NCBI Taxonomy" id="1433469"/>
    <lineage>
        <taxon>Eukaryota</taxon>
        <taxon>Fungi</taxon>
        <taxon>Fungi incertae sedis</taxon>
        <taxon>Mucoromycota</taxon>
        <taxon>Glomeromycotina</taxon>
        <taxon>Glomeromycetes</taxon>
        <taxon>Diversisporales</taxon>
        <taxon>Gigasporaceae</taxon>
        <taxon>Cetraspora</taxon>
    </lineage>
</organism>
<feature type="region of interest" description="Disordered" evidence="1">
    <location>
        <begin position="1"/>
        <end position="45"/>
    </location>
</feature>
<name>A0A9N9FLY4_9GLOM</name>
<keyword evidence="3" id="KW-1185">Reference proteome</keyword>
<proteinExistence type="predicted"/>
<dbReference type="EMBL" id="CAJVQA010002406">
    <property type="protein sequence ID" value="CAG8546541.1"/>
    <property type="molecule type" value="Genomic_DNA"/>
</dbReference>
<dbReference type="AlphaFoldDB" id="A0A9N9FLY4"/>
<feature type="non-terminal residue" evidence="2">
    <location>
        <position position="1"/>
    </location>
</feature>
<gene>
    <name evidence="2" type="ORF">CPELLU_LOCUS4549</name>
</gene>
<sequence length="62" mass="7142">IFDDYELNNAPITQEEYIENNEDSENNKPTMQAENSKLSENSENNPIIVTSEKIPKSVYFTT</sequence>
<reference evidence="2" key="1">
    <citation type="submission" date="2021-06" db="EMBL/GenBank/DDBJ databases">
        <authorList>
            <person name="Kallberg Y."/>
            <person name="Tangrot J."/>
            <person name="Rosling A."/>
        </authorList>
    </citation>
    <scope>NUCLEOTIDE SEQUENCE</scope>
    <source>
        <strain evidence="2">FL966</strain>
    </source>
</reference>
<evidence type="ECO:0000256" key="1">
    <source>
        <dbReference type="SAM" id="MobiDB-lite"/>
    </source>
</evidence>
<evidence type="ECO:0000313" key="3">
    <source>
        <dbReference type="Proteomes" id="UP000789759"/>
    </source>
</evidence>
<accession>A0A9N9FLY4</accession>